<keyword evidence="2" id="KW-0540">Nuclease</keyword>
<dbReference type="InterPro" id="IPR003615">
    <property type="entry name" value="HNH_nuc"/>
</dbReference>
<feature type="domain" description="HNH" evidence="1">
    <location>
        <begin position="9"/>
        <end position="57"/>
    </location>
</feature>
<sequence>MRQRDGDNCWLCGNKMRFGGIPNIGKVATVEHLQPLSKGGTWAMENLALCHLGCNRHMRDFDRAHKEMMRASRCRPK</sequence>
<keyword evidence="2" id="KW-0255">Endonuclease</keyword>
<dbReference type="Pfam" id="PF01844">
    <property type="entry name" value="HNH"/>
    <property type="match status" value="1"/>
</dbReference>
<evidence type="ECO:0000313" key="2">
    <source>
        <dbReference type="EMBL" id="MFD1767356.1"/>
    </source>
</evidence>
<dbReference type="Gene3D" id="1.10.30.50">
    <property type="match status" value="1"/>
</dbReference>
<gene>
    <name evidence="2" type="ORF">ACFSAG_10960</name>
</gene>
<comment type="caution">
    <text evidence="2">The sequence shown here is derived from an EMBL/GenBank/DDBJ whole genome shotgun (WGS) entry which is preliminary data.</text>
</comment>
<dbReference type="CDD" id="cd00085">
    <property type="entry name" value="HNHc"/>
    <property type="match status" value="1"/>
</dbReference>
<dbReference type="Proteomes" id="UP001597215">
    <property type="component" value="Unassembled WGS sequence"/>
</dbReference>
<dbReference type="GO" id="GO:0004519">
    <property type="term" value="F:endonuclease activity"/>
    <property type="evidence" value="ECO:0007669"/>
    <property type="project" value="UniProtKB-KW"/>
</dbReference>
<dbReference type="InterPro" id="IPR002711">
    <property type="entry name" value="HNH"/>
</dbReference>
<dbReference type="EMBL" id="JBHUEL010000010">
    <property type="protein sequence ID" value="MFD1767356.1"/>
    <property type="molecule type" value="Genomic_DNA"/>
</dbReference>
<keyword evidence="3" id="KW-1185">Reference proteome</keyword>
<accession>A0ABW4ME55</accession>
<proteinExistence type="predicted"/>
<evidence type="ECO:0000313" key="3">
    <source>
        <dbReference type="Proteomes" id="UP001597215"/>
    </source>
</evidence>
<reference evidence="3" key="1">
    <citation type="journal article" date="2019" name="Int. J. Syst. Evol. Microbiol.">
        <title>The Global Catalogue of Microorganisms (GCM) 10K type strain sequencing project: providing services to taxonomists for standard genome sequencing and annotation.</title>
        <authorList>
            <consortium name="The Broad Institute Genomics Platform"/>
            <consortium name="The Broad Institute Genome Sequencing Center for Infectious Disease"/>
            <person name="Wu L."/>
            <person name="Ma J."/>
        </authorList>
    </citation>
    <scope>NUCLEOTIDE SEQUENCE [LARGE SCALE GENOMIC DNA]</scope>
    <source>
        <strain evidence="3">CGMCC 1.12449</strain>
    </source>
</reference>
<protein>
    <submittedName>
        <fullName evidence="2">HNH endonuclease</fullName>
    </submittedName>
</protein>
<dbReference type="RefSeq" id="WP_381514654.1">
    <property type="nucleotide sequence ID" value="NZ_JBHUEL010000010.1"/>
</dbReference>
<name>A0ABW4ME55_9SPHN</name>
<evidence type="ECO:0000259" key="1">
    <source>
        <dbReference type="Pfam" id="PF01844"/>
    </source>
</evidence>
<organism evidence="2 3">
    <name type="scientific">Sphingorhabdus buctiana</name>
    <dbReference type="NCBI Taxonomy" id="1508805"/>
    <lineage>
        <taxon>Bacteria</taxon>
        <taxon>Pseudomonadati</taxon>
        <taxon>Pseudomonadota</taxon>
        <taxon>Alphaproteobacteria</taxon>
        <taxon>Sphingomonadales</taxon>
        <taxon>Sphingomonadaceae</taxon>
        <taxon>Sphingorhabdus</taxon>
    </lineage>
</organism>
<keyword evidence="2" id="KW-0378">Hydrolase</keyword>